<evidence type="ECO:0000313" key="3">
    <source>
        <dbReference type="EMBL" id="MXU64260.1"/>
    </source>
</evidence>
<comment type="caution">
    <text evidence="3">The sequence shown here is derived from an EMBL/GenBank/DDBJ whole genome shotgun (WGS) entry which is preliminary data.</text>
</comment>
<gene>
    <name evidence="3" type="ORF">GSH16_02285</name>
</gene>
<feature type="chain" id="PRO_5025398208" evidence="1">
    <location>
        <begin position="22"/>
        <end position="204"/>
    </location>
</feature>
<evidence type="ECO:0000259" key="2">
    <source>
        <dbReference type="Pfam" id="PF06904"/>
    </source>
</evidence>
<dbReference type="AlphaFoldDB" id="A0A6B0TIL3"/>
<sequence>MTMKTALVWPLLAVLALAACGEDDDYASRDSNGPICGNKQIRGVKVDPIGTGGGCGIANPVKVSSVSGVMLQMQPVLNCEAATALNTYVREGAKPAIGKTGGGLQSIDIVAHYACRRRNNLPQGKLSEHARGNAVDIAGFNLRNGETLTVLGDWASGKHAKTVQALHKTACGPFGTVLGPRSDRFHRDHFHFDVADYRSGPYCR</sequence>
<feature type="signal peptide" evidence="1">
    <location>
        <begin position="1"/>
        <end position="21"/>
    </location>
</feature>
<keyword evidence="4" id="KW-1185">Reference proteome</keyword>
<feature type="domain" description="Extensin-like C-terminal" evidence="2">
    <location>
        <begin position="41"/>
        <end position="204"/>
    </location>
</feature>
<keyword evidence="1" id="KW-0732">Signal</keyword>
<dbReference type="Proteomes" id="UP000436016">
    <property type="component" value="Unassembled WGS sequence"/>
</dbReference>
<evidence type="ECO:0000256" key="1">
    <source>
        <dbReference type="SAM" id="SignalP"/>
    </source>
</evidence>
<organism evidence="3 4">
    <name type="scientific">Oceanomicrobium pacificus</name>
    <dbReference type="NCBI Taxonomy" id="2692916"/>
    <lineage>
        <taxon>Bacteria</taxon>
        <taxon>Pseudomonadati</taxon>
        <taxon>Pseudomonadota</taxon>
        <taxon>Alphaproteobacteria</taxon>
        <taxon>Rhodobacterales</taxon>
        <taxon>Paracoccaceae</taxon>
        <taxon>Oceanomicrobium</taxon>
    </lineage>
</organism>
<evidence type="ECO:0000313" key="4">
    <source>
        <dbReference type="Proteomes" id="UP000436016"/>
    </source>
</evidence>
<protein>
    <submittedName>
        <fullName evidence="3">Extensin family protein</fullName>
    </submittedName>
</protein>
<name>A0A6B0TIL3_9RHOB</name>
<dbReference type="Pfam" id="PF06904">
    <property type="entry name" value="Extensin-like_C"/>
    <property type="match status" value="1"/>
</dbReference>
<dbReference type="PROSITE" id="PS51257">
    <property type="entry name" value="PROKAR_LIPOPROTEIN"/>
    <property type="match status" value="1"/>
</dbReference>
<dbReference type="InterPro" id="IPR009683">
    <property type="entry name" value="Extensin-like_C"/>
</dbReference>
<proteinExistence type="predicted"/>
<dbReference type="EMBL" id="WUWG01000001">
    <property type="protein sequence ID" value="MXU64260.1"/>
    <property type="molecule type" value="Genomic_DNA"/>
</dbReference>
<reference evidence="3 4" key="1">
    <citation type="submission" date="2019-12" db="EMBL/GenBank/DDBJ databases">
        <title>Strain KN286 was isolated from seawater, which was collected from Caroline Seamount in the tropical western Pacific.</title>
        <authorList>
            <person name="Wang Q."/>
        </authorList>
    </citation>
    <scope>NUCLEOTIDE SEQUENCE [LARGE SCALE GENOMIC DNA]</scope>
    <source>
        <strain evidence="3 4">KN286</strain>
    </source>
</reference>
<accession>A0A6B0TIL3</accession>